<dbReference type="InterPro" id="IPR038499">
    <property type="entry name" value="BRO1_sf"/>
</dbReference>
<keyword evidence="3" id="KW-0472">Membrane</keyword>
<name>I0Z9K7_COCSC</name>
<dbReference type="KEGG" id="csl:COCSUDRAFT_39032"/>
<feature type="domain" description="BRO1" evidence="4">
    <location>
        <begin position="1"/>
        <end position="481"/>
    </location>
</feature>
<feature type="compositionally biased region" description="Basic and acidic residues" evidence="2">
    <location>
        <begin position="520"/>
        <end position="547"/>
    </location>
</feature>
<organism evidence="5 6">
    <name type="scientific">Coccomyxa subellipsoidea (strain C-169)</name>
    <name type="common">Green microalga</name>
    <dbReference type="NCBI Taxonomy" id="574566"/>
    <lineage>
        <taxon>Eukaryota</taxon>
        <taxon>Viridiplantae</taxon>
        <taxon>Chlorophyta</taxon>
        <taxon>core chlorophytes</taxon>
        <taxon>Trebouxiophyceae</taxon>
        <taxon>Trebouxiophyceae incertae sedis</taxon>
        <taxon>Coccomyxaceae</taxon>
        <taxon>Coccomyxa</taxon>
        <taxon>Coccomyxa subellipsoidea</taxon>
    </lineage>
</organism>
<comment type="similarity">
    <text evidence="1">Belongs to the BROX family.</text>
</comment>
<evidence type="ECO:0000256" key="2">
    <source>
        <dbReference type="SAM" id="MobiDB-lite"/>
    </source>
</evidence>
<protein>
    <recommendedName>
        <fullName evidence="4">BRO1 domain-containing protein</fullName>
    </recommendedName>
</protein>
<feature type="region of interest" description="Disordered" evidence="2">
    <location>
        <begin position="514"/>
        <end position="547"/>
    </location>
</feature>
<keyword evidence="3" id="KW-0812">Transmembrane</keyword>
<keyword evidence="3" id="KW-1133">Transmembrane helix</keyword>
<dbReference type="EMBL" id="AGSI01000001">
    <property type="protein sequence ID" value="EIE27326.1"/>
    <property type="molecule type" value="Genomic_DNA"/>
</dbReference>
<dbReference type="SMART" id="SM01041">
    <property type="entry name" value="BRO1"/>
    <property type="match status" value="1"/>
</dbReference>
<dbReference type="STRING" id="574566.I0Z9K7"/>
<dbReference type="PANTHER" id="PTHR23032:SF13">
    <property type="entry name" value="BRO1 DOMAIN-CONTAINING PROTEIN BROX"/>
    <property type="match status" value="1"/>
</dbReference>
<dbReference type="GeneID" id="17045341"/>
<dbReference type="RefSeq" id="XP_005651870.1">
    <property type="nucleotide sequence ID" value="XM_005651813.1"/>
</dbReference>
<dbReference type="OrthoDB" id="10266451at2759"/>
<dbReference type="Pfam" id="PF03097">
    <property type="entry name" value="BRO1"/>
    <property type="match status" value="1"/>
</dbReference>
<reference evidence="5 6" key="1">
    <citation type="journal article" date="2012" name="Genome Biol.">
        <title>The genome of the polar eukaryotic microalga coccomyxa subellipsoidea reveals traits of cold adaptation.</title>
        <authorList>
            <person name="Blanc G."/>
            <person name="Agarkova I."/>
            <person name="Grimwood J."/>
            <person name="Kuo A."/>
            <person name="Brueggeman A."/>
            <person name="Dunigan D."/>
            <person name="Gurnon J."/>
            <person name="Ladunga I."/>
            <person name="Lindquist E."/>
            <person name="Lucas S."/>
            <person name="Pangilinan J."/>
            <person name="Proschold T."/>
            <person name="Salamov A."/>
            <person name="Schmutz J."/>
            <person name="Weeks D."/>
            <person name="Yamada T."/>
            <person name="Claverie J.M."/>
            <person name="Grigoriev I."/>
            <person name="Van Etten J."/>
            <person name="Lomsadze A."/>
            <person name="Borodovsky M."/>
        </authorList>
    </citation>
    <scope>NUCLEOTIDE SEQUENCE [LARGE SCALE GENOMIC DNA]</scope>
    <source>
        <strain evidence="5 6">C-169</strain>
    </source>
</reference>
<feature type="region of interest" description="Disordered" evidence="2">
    <location>
        <begin position="49"/>
        <end position="108"/>
    </location>
</feature>
<gene>
    <name evidence="5" type="ORF">COCSUDRAFT_39032</name>
</gene>
<proteinExistence type="inferred from homology"/>
<accession>I0Z9K7</accession>
<dbReference type="PANTHER" id="PTHR23032">
    <property type="entry name" value="BRO1 DOMAIN-CONTAINING PROTEIN BROX"/>
    <property type="match status" value="1"/>
</dbReference>
<evidence type="ECO:0000256" key="1">
    <source>
        <dbReference type="ARBA" id="ARBA00008901"/>
    </source>
</evidence>
<dbReference type="InterPro" id="IPR038898">
    <property type="entry name" value="BROX"/>
</dbReference>
<comment type="caution">
    <text evidence="5">The sequence shown here is derived from an EMBL/GenBank/DDBJ whole genome shotgun (WGS) entry which is preliminary data.</text>
</comment>
<evidence type="ECO:0000256" key="3">
    <source>
        <dbReference type="SAM" id="Phobius"/>
    </source>
</evidence>
<feature type="compositionally biased region" description="Basic and acidic residues" evidence="2">
    <location>
        <begin position="430"/>
        <end position="445"/>
    </location>
</feature>
<dbReference type="Gene3D" id="1.25.40.280">
    <property type="entry name" value="alix/aip1 like domains"/>
    <property type="match status" value="1"/>
</dbReference>
<feature type="transmembrane region" description="Helical" evidence="3">
    <location>
        <begin position="451"/>
        <end position="478"/>
    </location>
</feature>
<keyword evidence="6" id="KW-1185">Reference proteome</keyword>
<dbReference type="InterPro" id="IPR004328">
    <property type="entry name" value="BRO1_dom"/>
</dbReference>
<dbReference type="Proteomes" id="UP000007264">
    <property type="component" value="Unassembled WGS sequence"/>
</dbReference>
<sequence>MTTGAARQAFLAKADTPGTSDVEAALDQKAEEYIALLLGLINALPKPAANTAAEGSKDPSSLDVPTHAEGDGAESAEDAASDYKDKPASAGAESGRGPTAAASGPPIVGDSKLRRGAVAFSWKDVMLSSPAGESTAHDAIFELASVLETVALWKMARAASLCADTRYGVGGDAVSKAYRLLRAAAGIFEFVRDHCSTFLINAISSPDCNLQTAQAFALLCIAEAQSLTVLRAIQKGNAPSLIASLAVDAAAAFDSAAGTARGVAAAKADSKFALYADYQAAVHRAYGRCFAGLEQLKAQQAGAALRHLGDAKDLLVAAQTASRAYDRAEPVTSAVEHEYADLELKDAIEKPFARAKKDNDSVYFQHIPAADTLPAIEPRRLVTSTPYALPAPAALVTEALLDAFVEVPAEKADKLGGALAPTTAAASKPGAEEKPADGKADDKPAAKGGTWWQWLLVIVAMPLLLIVSLVGAVVWVLLLPLKCFCCPIGCAAQLIWNVVEWCLKAPMRGMLWASGKPWQPHKEEPEKADKDKEKNQHKAAKDRTPPV</sequence>
<dbReference type="AlphaFoldDB" id="I0Z9K7"/>
<evidence type="ECO:0000313" key="5">
    <source>
        <dbReference type="EMBL" id="EIE27326.1"/>
    </source>
</evidence>
<dbReference type="PROSITE" id="PS51180">
    <property type="entry name" value="BRO1"/>
    <property type="match status" value="1"/>
</dbReference>
<feature type="compositionally biased region" description="Acidic residues" evidence="2">
    <location>
        <begin position="71"/>
        <end position="80"/>
    </location>
</feature>
<evidence type="ECO:0000259" key="4">
    <source>
        <dbReference type="PROSITE" id="PS51180"/>
    </source>
</evidence>
<feature type="region of interest" description="Disordered" evidence="2">
    <location>
        <begin position="1"/>
        <end position="20"/>
    </location>
</feature>
<evidence type="ECO:0000313" key="6">
    <source>
        <dbReference type="Proteomes" id="UP000007264"/>
    </source>
</evidence>
<dbReference type="eggNOG" id="ENOG502QQBR">
    <property type="taxonomic scope" value="Eukaryota"/>
</dbReference>
<feature type="region of interest" description="Disordered" evidence="2">
    <location>
        <begin position="423"/>
        <end position="445"/>
    </location>
</feature>